<dbReference type="CDD" id="cd00188">
    <property type="entry name" value="TOPRIM"/>
    <property type="match status" value="1"/>
</dbReference>
<dbReference type="InterPro" id="IPR034139">
    <property type="entry name" value="TOPRIM_OLD"/>
</dbReference>
<dbReference type="OrthoDB" id="9792800at2"/>
<feature type="domain" description="Endonuclease GajA/Old nuclease/RecF-like AAA" evidence="2">
    <location>
        <begin position="4"/>
        <end position="383"/>
    </location>
</feature>
<keyword evidence="4" id="KW-0378">Hydrolase</keyword>
<name>A0A1N7KML8_9FLAO</name>
<feature type="domain" description="OLD protein-like TOPRIM" evidence="3">
    <location>
        <begin position="433"/>
        <end position="491"/>
    </location>
</feature>
<dbReference type="InterPro" id="IPR051396">
    <property type="entry name" value="Bact_Antivir_Def_Nuclease"/>
</dbReference>
<dbReference type="PANTHER" id="PTHR43581:SF4">
    <property type="entry name" value="ATP_GTP PHOSPHATASE"/>
    <property type="match status" value="1"/>
</dbReference>
<dbReference type="STRING" id="373672.SAMN05421785_101605"/>
<keyword evidence="1" id="KW-0175">Coiled coil</keyword>
<evidence type="ECO:0000259" key="2">
    <source>
        <dbReference type="Pfam" id="PF13175"/>
    </source>
</evidence>
<keyword evidence="4" id="KW-0255">Endonuclease</keyword>
<evidence type="ECO:0000256" key="1">
    <source>
        <dbReference type="SAM" id="Coils"/>
    </source>
</evidence>
<dbReference type="RefSeq" id="WP_076390414.1">
    <property type="nucleotide sequence ID" value="NZ_FTOV01000001.1"/>
</dbReference>
<feature type="coiled-coil region" evidence="1">
    <location>
        <begin position="553"/>
        <end position="587"/>
    </location>
</feature>
<dbReference type="GO" id="GO:0004519">
    <property type="term" value="F:endonuclease activity"/>
    <property type="evidence" value="ECO:0007669"/>
    <property type="project" value="UniProtKB-KW"/>
</dbReference>
<evidence type="ECO:0000313" key="5">
    <source>
        <dbReference type="Proteomes" id="UP000185781"/>
    </source>
</evidence>
<dbReference type="EMBL" id="FTOV01000001">
    <property type="protein sequence ID" value="SIS62791.1"/>
    <property type="molecule type" value="Genomic_DNA"/>
</dbReference>
<evidence type="ECO:0000259" key="3">
    <source>
        <dbReference type="Pfam" id="PF20469"/>
    </source>
</evidence>
<organism evidence="4 5">
    <name type="scientific">Chryseobacterium gambrini</name>
    <dbReference type="NCBI Taxonomy" id="373672"/>
    <lineage>
        <taxon>Bacteria</taxon>
        <taxon>Pseudomonadati</taxon>
        <taxon>Bacteroidota</taxon>
        <taxon>Flavobacteriia</taxon>
        <taxon>Flavobacteriales</taxon>
        <taxon>Weeksellaceae</taxon>
        <taxon>Chryseobacterium group</taxon>
        <taxon>Chryseobacterium</taxon>
    </lineage>
</organism>
<dbReference type="Gene3D" id="3.40.50.300">
    <property type="entry name" value="P-loop containing nucleotide triphosphate hydrolases"/>
    <property type="match status" value="1"/>
</dbReference>
<keyword evidence="4" id="KW-0540">Nuclease</keyword>
<dbReference type="Pfam" id="PF20469">
    <property type="entry name" value="OLD-like_TOPRIM"/>
    <property type="match status" value="1"/>
</dbReference>
<evidence type="ECO:0000313" key="4">
    <source>
        <dbReference type="EMBL" id="SIS62791.1"/>
    </source>
</evidence>
<dbReference type="Proteomes" id="UP000185781">
    <property type="component" value="Unassembled WGS sequence"/>
</dbReference>
<dbReference type="AlphaFoldDB" id="A0A1N7KML8"/>
<reference evidence="4 5" key="1">
    <citation type="submission" date="2017-01" db="EMBL/GenBank/DDBJ databases">
        <authorList>
            <person name="Mah S.A."/>
            <person name="Swanson W.J."/>
            <person name="Moy G.W."/>
            <person name="Vacquier V.D."/>
        </authorList>
    </citation>
    <scope>NUCLEOTIDE SEQUENCE [LARGE SCALE GENOMIC DNA]</scope>
    <source>
        <strain evidence="4 5">DSM 18014</strain>
    </source>
</reference>
<dbReference type="PANTHER" id="PTHR43581">
    <property type="entry name" value="ATP/GTP PHOSPHATASE"/>
    <property type="match status" value="1"/>
</dbReference>
<proteinExistence type="predicted"/>
<accession>A0A1N7KML8</accession>
<protein>
    <submittedName>
        <fullName evidence="4">Predicted ATP-dependent endonuclease of the OLD family, contains P-loop ATPase and TOPRIM domains</fullName>
    </submittedName>
</protein>
<dbReference type="SUPFAM" id="SSF52540">
    <property type="entry name" value="P-loop containing nucleoside triphosphate hydrolases"/>
    <property type="match status" value="1"/>
</dbReference>
<dbReference type="InterPro" id="IPR027417">
    <property type="entry name" value="P-loop_NTPase"/>
</dbReference>
<dbReference type="InterPro" id="IPR041685">
    <property type="entry name" value="AAA_GajA/Old/RecF-like"/>
</dbReference>
<gene>
    <name evidence="4" type="ORF">SAMN05421785_101605</name>
</gene>
<dbReference type="Pfam" id="PF13175">
    <property type="entry name" value="AAA_15"/>
    <property type="match status" value="1"/>
</dbReference>
<sequence length="618" mass="71697">MLEIDSIRIINFKSIKDYTFDFKNININSSNTGIFVGLNESGKSAFLEAIYLIDDATFKFINYSEYCNNDAQENSLNLKLYAKYIIKDEDSILKSIISSGSFNANLLRNLKINSITKKFYVNESSIPDVVYSIDFDLENVNLNDYTFSKSYIHKGQQETKTTIRRLNPSVDHEKYIKITKSDIEYVLLEILLDYIKENIPKIQLWKALPEFLIDREIDLLEFIENPNKSIPLRNIFNVFGKSTKEDIKKTVEKAITSPSKREELQDKMSESITKYINAIWKEHKIKIRISINGNFCNVFVEDQDKKYSYFSMTQRSDGFKQFISLILSLSALNEAATLKNNIILIDEPEVHLHPSGIAYMRDELLKIGKNNIVLVSTHSPYLIDVNTPKRHYMVTKRQGETKIEQVDENTNFREDSVLKSAFGLNLYKELLPKKIIIVEGGDDKFLFNYCFNQYNYKNFAIKSAGGASKIPGFASLLSSENLEPIIIFDADKEGKDNKKKIIDNYKDSYNETNVFTIKDLNNDLPDNSTIEDLYPINFFKEFMEKELQVNLTLNTNEAVIIQLKNQNEKIKNDKQKLESLKIKISKEFIKEYKTLEQLQAISRLNKLILEFQKRTVKE</sequence>